<dbReference type="PANTHER" id="PTHR20898:SF0">
    <property type="entry name" value="DAEDALUS ON 3-RELATED"/>
    <property type="match status" value="1"/>
</dbReference>
<evidence type="ECO:0000313" key="3">
    <source>
        <dbReference type="RefSeq" id="XP_016928417.3"/>
    </source>
</evidence>
<keyword evidence="1" id="KW-0472">Membrane</keyword>
<dbReference type="Pfam" id="PF06477">
    <property type="entry name" value="DUF1091"/>
    <property type="match status" value="1"/>
</dbReference>
<name>A0AB39Z4S8_DROSZ</name>
<keyword evidence="1" id="KW-0812">Transmembrane</keyword>
<feature type="transmembrane region" description="Helical" evidence="1">
    <location>
        <begin position="20"/>
        <end position="37"/>
    </location>
</feature>
<dbReference type="Proteomes" id="UP001652628">
    <property type="component" value="Chromosome 2R"/>
</dbReference>
<protein>
    <submittedName>
        <fullName evidence="3">Uncharacterized protein</fullName>
    </submittedName>
</protein>
<dbReference type="GeneID" id="108008986"/>
<evidence type="ECO:0000313" key="2">
    <source>
        <dbReference type="Proteomes" id="UP001652628"/>
    </source>
</evidence>
<dbReference type="PANTHER" id="PTHR20898">
    <property type="entry name" value="DAEDALUS ON 3-RELATED-RELATED"/>
    <property type="match status" value="1"/>
</dbReference>
<keyword evidence="1" id="KW-1133">Transmembrane helix</keyword>
<reference evidence="3" key="1">
    <citation type="submission" date="2025-08" db="UniProtKB">
        <authorList>
            <consortium name="RefSeq"/>
        </authorList>
    </citation>
    <scope>IDENTIFICATION</scope>
</reference>
<dbReference type="InterPro" id="IPR010512">
    <property type="entry name" value="DUF1091"/>
</dbReference>
<gene>
    <name evidence="3" type="primary">LOC108008986</name>
</gene>
<organism evidence="2 3">
    <name type="scientific">Drosophila suzukii</name>
    <name type="common">Spotted-wing drosophila fruit fly</name>
    <dbReference type="NCBI Taxonomy" id="28584"/>
    <lineage>
        <taxon>Eukaryota</taxon>
        <taxon>Metazoa</taxon>
        <taxon>Ecdysozoa</taxon>
        <taxon>Arthropoda</taxon>
        <taxon>Hexapoda</taxon>
        <taxon>Insecta</taxon>
        <taxon>Pterygota</taxon>
        <taxon>Neoptera</taxon>
        <taxon>Endopterygota</taxon>
        <taxon>Diptera</taxon>
        <taxon>Brachycera</taxon>
        <taxon>Muscomorpha</taxon>
        <taxon>Ephydroidea</taxon>
        <taxon>Drosophilidae</taxon>
        <taxon>Drosophila</taxon>
        <taxon>Sophophora</taxon>
    </lineage>
</organism>
<dbReference type="AlphaFoldDB" id="A0AB39Z4S8"/>
<evidence type="ECO:0000256" key="1">
    <source>
        <dbReference type="SAM" id="Phobius"/>
    </source>
</evidence>
<dbReference type="SMART" id="SM00697">
    <property type="entry name" value="DM8"/>
    <property type="match status" value="1"/>
</dbReference>
<accession>A0AB39Z4S8</accession>
<proteinExistence type="predicted"/>
<dbReference type="RefSeq" id="XP_016928417.3">
    <property type="nucleotide sequence ID" value="XM_017072928.3"/>
</dbReference>
<sequence>MPFHQWLMWDQLINHWDTGMLPFLWCFGIIISSLLQIHPADTAKLIPNMGYYVEMKQMDCVGNPDYFANLFCRILPPNNRTMEASVNIMQKLSVFSGSLRVSIPNAKKVITQIFNITFDVCKVLRERKRKVLIDLLVNTLARNSNARDWRCPFPKGKFESKNISVTDLPPMLTESEFFVSMDFFIPKVAIAMNVTLHGHLFEIAKEKARRKKYL</sequence>
<keyword evidence="2" id="KW-1185">Reference proteome</keyword>